<dbReference type="PANTHER" id="PTHR19372:SF7">
    <property type="entry name" value="SULFITE OXIDASE, MITOCHONDRIAL"/>
    <property type="match status" value="1"/>
</dbReference>
<organism evidence="3 4">
    <name type="scientific">Glycomyces terrestris</name>
    <dbReference type="NCBI Taxonomy" id="2493553"/>
    <lineage>
        <taxon>Bacteria</taxon>
        <taxon>Bacillati</taxon>
        <taxon>Actinomycetota</taxon>
        <taxon>Actinomycetes</taxon>
        <taxon>Glycomycetales</taxon>
        <taxon>Glycomycetaceae</taxon>
        <taxon>Glycomyces</taxon>
    </lineage>
</organism>
<evidence type="ECO:0000313" key="4">
    <source>
        <dbReference type="Proteomes" id="UP000277256"/>
    </source>
</evidence>
<dbReference type="InterPro" id="IPR000572">
    <property type="entry name" value="OxRdtase_Mopterin-bd_dom"/>
</dbReference>
<dbReference type="Proteomes" id="UP000277256">
    <property type="component" value="Unassembled WGS sequence"/>
</dbReference>
<accession>A0A426UUT2</accession>
<dbReference type="Gene3D" id="3.90.420.10">
    <property type="entry name" value="Oxidoreductase, molybdopterin-binding domain"/>
    <property type="match status" value="1"/>
</dbReference>
<dbReference type="InterPro" id="IPR036374">
    <property type="entry name" value="OxRdtase_Mopterin-bd_sf"/>
</dbReference>
<proteinExistence type="predicted"/>
<feature type="transmembrane region" description="Helical" evidence="1">
    <location>
        <begin position="73"/>
        <end position="91"/>
    </location>
</feature>
<dbReference type="SUPFAM" id="SSF81296">
    <property type="entry name" value="E set domains"/>
    <property type="match status" value="1"/>
</dbReference>
<name>A0A426UUT2_9ACTN</name>
<protein>
    <submittedName>
        <fullName evidence="3">Molybdopterin-binding oxidoreductase</fullName>
    </submittedName>
</protein>
<evidence type="ECO:0000259" key="2">
    <source>
        <dbReference type="Pfam" id="PF00174"/>
    </source>
</evidence>
<feature type="domain" description="Oxidoreductase molybdopterin-binding" evidence="2">
    <location>
        <begin position="230"/>
        <end position="382"/>
    </location>
</feature>
<evidence type="ECO:0000256" key="1">
    <source>
        <dbReference type="SAM" id="Phobius"/>
    </source>
</evidence>
<comment type="caution">
    <text evidence="3">The sequence shown here is derived from an EMBL/GenBank/DDBJ whole genome shotgun (WGS) entry which is preliminary data.</text>
</comment>
<dbReference type="GO" id="GO:0020037">
    <property type="term" value="F:heme binding"/>
    <property type="evidence" value="ECO:0007669"/>
    <property type="project" value="TreeGrafter"/>
</dbReference>
<keyword evidence="4" id="KW-1185">Reference proteome</keyword>
<reference evidence="3 4" key="1">
    <citation type="submission" date="2018-12" db="EMBL/GenBank/DDBJ databases">
        <title>Glycomyces sp. YIM 121974 draft genome.</title>
        <authorList>
            <person name="Li Q."/>
        </authorList>
    </citation>
    <scope>NUCLEOTIDE SEQUENCE [LARGE SCALE GENOMIC DNA]</scope>
    <source>
        <strain evidence="3 4">YIM 121974</strain>
    </source>
</reference>
<dbReference type="OrthoDB" id="9795587at2"/>
<dbReference type="EMBL" id="RSEB01000004">
    <property type="protein sequence ID" value="RRR98086.1"/>
    <property type="molecule type" value="Genomic_DNA"/>
</dbReference>
<dbReference type="AlphaFoldDB" id="A0A426UUT2"/>
<keyword evidence="1" id="KW-0812">Transmembrane</keyword>
<dbReference type="PANTHER" id="PTHR19372">
    <property type="entry name" value="SULFITE REDUCTASE"/>
    <property type="match status" value="1"/>
</dbReference>
<dbReference type="GO" id="GO:0006790">
    <property type="term" value="P:sulfur compound metabolic process"/>
    <property type="evidence" value="ECO:0007669"/>
    <property type="project" value="TreeGrafter"/>
</dbReference>
<keyword evidence="1" id="KW-1133">Transmembrane helix</keyword>
<dbReference type="GO" id="GO:0008482">
    <property type="term" value="F:sulfite oxidase activity"/>
    <property type="evidence" value="ECO:0007669"/>
    <property type="project" value="TreeGrafter"/>
</dbReference>
<dbReference type="SUPFAM" id="SSF56524">
    <property type="entry name" value="Oxidoreductase molybdopterin-binding domain"/>
    <property type="match status" value="1"/>
</dbReference>
<evidence type="ECO:0000313" key="3">
    <source>
        <dbReference type="EMBL" id="RRR98086.1"/>
    </source>
</evidence>
<dbReference type="Pfam" id="PF00174">
    <property type="entry name" value="Oxidored_molyb"/>
    <property type="match status" value="1"/>
</dbReference>
<dbReference type="Gene3D" id="2.60.40.650">
    <property type="match status" value="1"/>
</dbReference>
<dbReference type="RefSeq" id="WP_125248396.1">
    <property type="nucleotide sequence ID" value="NZ_RSEB01000004.1"/>
</dbReference>
<dbReference type="InterPro" id="IPR014756">
    <property type="entry name" value="Ig_E-set"/>
</dbReference>
<keyword evidence="1" id="KW-0472">Membrane</keyword>
<dbReference type="GO" id="GO:0043546">
    <property type="term" value="F:molybdopterin cofactor binding"/>
    <property type="evidence" value="ECO:0007669"/>
    <property type="project" value="TreeGrafter"/>
</dbReference>
<sequence length="501" mass="52491">MDTVHPAPPRAWAAAGLVAALAGLAVGHLAAALTAPRAAPLSALADTVIAIVPLEVSHWFIELVGTLDKPLLILGLGIGVAAVGAGTGVLWRTRPWLARAAVAALGLVGAAAAVALPGLGAAAAGPSLLAAAVALGGIEWWDRRFGAREAEGRRRFLAVAGGVGAAALAGSWWAGRVGPAGVEADREAVALPEADAPAVEPGPVADFEVDGLAPYRTPNGEFYRIDTAITVPRIDVDAWRLRVHGMVDRERTYTFDDLLGRELIERDITLCCVSNQVGGDLIGNARWLGVSLADLLAEAGVDPAADQLVSRSSDGWTAGSPTELVFDGRDAMIAVGMNGEPLPVDHGWPARLVIPGLYGYVSATKWLTELELTTFDAYDAYWITRGWSTPRPIKTQSRIDTPRSKADAGAVVVAGVAWAQHRGVSAVELQVDGGEWRPCDLSDVATGDTWRQWKYEWDAPSGDHTLTVRATDGEGEVQTSEVRGVVPDGATGLHTVRVTVA</sequence>
<feature type="transmembrane region" description="Helical" evidence="1">
    <location>
        <begin position="43"/>
        <end position="61"/>
    </location>
</feature>
<gene>
    <name evidence="3" type="ORF">EIW28_14260</name>
</gene>
<feature type="transmembrane region" description="Helical" evidence="1">
    <location>
        <begin position="12"/>
        <end position="31"/>
    </location>
</feature>
<feature type="transmembrane region" description="Helical" evidence="1">
    <location>
        <begin position="96"/>
        <end position="116"/>
    </location>
</feature>